<keyword evidence="3" id="KW-1185">Reference proteome</keyword>
<evidence type="ECO:0000256" key="1">
    <source>
        <dbReference type="SAM" id="Phobius"/>
    </source>
</evidence>
<keyword evidence="1" id="KW-0472">Membrane</keyword>
<organism evidence="2 3">
    <name type="scientific">Rhizobium aquaticum</name>
    <dbReference type="NCBI Taxonomy" id="1549636"/>
    <lineage>
        <taxon>Bacteria</taxon>
        <taxon>Pseudomonadati</taxon>
        <taxon>Pseudomonadota</taxon>
        <taxon>Alphaproteobacteria</taxon>
        <taxon>Hyphomicrobiales</taxon>
        <taxon>Rhizobiaceae</taxon>
        <taxon>Rhizobium/Agrobacterium group</taxon>
        <taxon>Rhizobium</taxon>
    </lineage>
</organism>
<evidence type="ECO:0000313" key="2">
    <source>
        <dbReference type="EMBL" id="MET3615025.1"/>
    </source>
</evidence>
<gene>
    <name evidence="2" type="ORF">ABID16_003368</name>
</gene>
<dbReference type="RefSeq" id="WP_354557509.1">
    <property type="nucleotide sequence ID" value="NZ_JBEPMB010000005.1"/>
</dbReference>
<sequence length="47" mass="4997">MNNNRIVWGVILVILIVAALAYFGTVANLNRAVKAGPNTQKTGQGTQ</sequence>
<feature type="transmembrane region" description="Helical" evidence="1">
    <location>
        <begin position="6"/>
        <end position="24"/>
    </location>
</feature>
<keyword evidence="1" id="KW-0812">Transmembrane</keyword>
<accession>A0ABV2J2N6</accession>
<keyword evidence="1" id="KW-1133">Transmembrane helix</keyword>
<protein>
    <submittedName>
        <fullName evidence="2">Bacteriorhodopsin</fullName>
    </submittedName>
</protein>
<proteinExistence type="predicted"/>
<evidence type="ECO:0000313" key="3">
    <source>
        <dbReference type="Proteomes" id="UP001549047"/>
    </source>
</evidence>
<dbReference type="Proteomes" id="UP001549047">
    <property type="component" value="Unassembled WGS sequence"/>
</dbReference>
<comment type="caution">
    <text evidence="2">The sequence shown here is derived from an EMBL/GenBank/DDBJ whole genome shotgun (WGS) entry which is preliminary data.</text>
</comment>
<reference evidence="2 3" key="1">
    <citation type="submission" date="2024-06" db="EMBL/GenBank/DDBJ databases">
        <title>Genomic Encyclopedia of Type Strains, Phase IV (KMG-IV): sequencing the most valuable type-strain genomes for metagenomic binning, comparative biology and taxonomic classification.</title>
        <authorList>
            <person name="Goeker M."/>
        </authorList>
    </citation>
    <scope>NUCLEOTIDE SEQUENCE [LARGE SCALE GENOMIC DNA]</scope>
    <source>
        <strain evidence="2 3">DSM 29780</strain>
    </source>
</reference>
<dbReference type="EMBL" id="JBEPMB010000005">
    <property type="protein sequence ID" value="MET3615025.1"/>
    <property type="molecule type" value="Genomic_DNA"/>
</dbReference>
<name>A0ABV2J2N6_9HYPH</name>